<evidence type="ECO:0000313" key="3">
    <source>
        <dbReference type="Proteomes" id="UP000799537"/>
    </source>
</evidence>
<proteinExistence type="predicted"/>
<dbReference type="Gene3D" id="1.20.58.340">
    <property type="entry name" value="Magnesium transport protein CorA, transmembrane region"/>
    <property type="match status" value="1"/>
</dbReference>
<keyword evidence="1" id="KW-0472">Membrane</keyword>
<dbReference type="OrthoDB" id="2830640at2759"/>
<organism evidence="2 3">
    <name type="scientific">Zasmidium cellare ATCC 36951</name>
    <dbReference type="NCBI Taxonomy" id="1080233"/>
    <lineage>
        <taxon>Eukaryota</taxon>
        <taxon>Fungi</taxon>
        <taxon>Dikarya</taxon>
        <taxon>Ascomycota</taxon>
        <taxon>Pezizomycotina</taxon>
        <taxon>Dothideomycetes</taxon>
        <taxon>Dothideomycetidae</taxon>
        <taxon>Mycosphaerellales</taxon>
        <taxon>Mycosphaerellaceae</taxon>
        <taxon>Zasmidium</taxon>
    </lineage>
</organism>
<reference evidence="2" key="1">
    <citation type="journal article" date="2020" name="Stud. Mycol.">
        <title>101 Dothideomycetes genomes: a test case for predicting lifestyles and emergence of pathogens.</title>
        <authorList>
            <person name="Haridas S."/>
            <person name="Albert R."/>
            <person name="Binder M."/>
            <person name="Bloem J."/>
            <person name="Labutti K."/>
            <person name="Salamov A."/>
            <person name="Andreopoulos B."/>
            <person name="Baker S."/>
            <person name="Barry K."/>
            <person name="Bills G."/>
            <person name="Bluhm B."/>
            <person name="Cannon C."/>
            <person name="Castanera R."/>
            <person name="Culley D."/>
            <person name="Daum C."/>
            <person name="Ezra D."/>
            <person name="Gonzalez J."/>
            <person name="Henrissat B."/>
            <person name="Kuo A."/>
            <person name="Liang C."/>
            <person name="Lipzen A."/>
            <person name="Lutzoni F."/>
            <person name="Magnuson J."/>
            <person name="Mondo S."/>
            <person name="Nolan M."/>
            <person name="Ohm R."/>
            <person name="Pangilinan J."/>
            <person name="Park H.-J."/>
            <person name="Ramirez L."/>
            <person name="Alfaro M."/>
            <person name="Sun H."/>
            <person name="Tritt A."/>
            <person name="Yoshinaga Y."/>
            <person name="Zwiers L.-H."/>
            <person name="Turgeon B."/>
            <person name="Goodwin S."/>
            <person name="Spatafora J."/>
            <person name="Crous P."/>
            <person name="Grigoriev I."/>
        </authorList>
    </citation>
    <scope>NUCLEOTIDE SEQUENCE</scope>
    <source>
        <strain evidence="2">ATCC 36951</strain>
    </source>
</reference>
<protein>
    <submittedName>
        <fullName evidence="2">Uncharacterized protein</fullName>
    </submittedName>
</protein>
<feature type="transmembrane region" description="Helical" evidence="1">
    <location>
        <begin position="283"/>
        <end position="307"/>
    </location>
</feature>
<dbReference type="AlphaFoldDB" id="A0A6A6CKT5"/>
<gene>
    <name evidence="2" type="ORF">M409DRAFT_22651</name>
</gene>
<keyword evidence="1" id="KW-1133">Transmembrane helix</keyword>
<dbReference type="GeneID" id="54559704"/>
<evidence type="ECO:0000313" key="2">
    <source>
        <dbReference type="EMBL" id="KAF2167223.1"/>
    </source>
</evidence>
<name>A0A6A6CKT5_ZASCE</name>
<dbReference type="Proteomes" id="UP000799537">
    <property type="component" value="Unassembled WGS sequence"/>
</dbReference>
<dbReference type="RefSeq" id="XP_033668112.1">
    <property type="nucleotide sequence ID" value="XM_033806432.1"/>
</dbReference>
<keyword evidence="1" id="KW-0812">Transmembrane</keyword>
<dbReference type="EMBL" id="ML993594">
    <property type="protein sequence ID" value="KAF2167223.1"/>
    <property type="molecule type" value="Genomic_DNA"/>
</dbReference>
<evidence type="ECO:0000256" key="1">
    <source>
        <dbReference type="SAM" id="Phobius"/>
    </source>
</evidence>
<accession>A0A6A6CKT5</accession>
<keyword evidence="3" id="KW-1185">Reference proteome</keyword>
<sequence>MANVWRMKHSRARVKSGPQSEKHAIALDSAIWLKVLEHFEVLPGFVELMHDISGGTLQALSQAETPGNGGVDATVFHVAYKIGGWLDHENAVYARHDFVTGDTFILVVGLVTNCLEKMQSLYERKPKATIFDALYELISTESREQDWSQWSPSAWRRALPPRELAFFNKDGYVVLDGLRDVSWRSTLIGATIRAMIAHLDRYDDLCAALRKRSNPDQPTKCLDAVRDAYVYRIEVAQSQHNQIQHLRERVRIQLDATRSLILPRLNSEIASAMKKDSELMRGIAAVTMIFLPATFVATFFSMVFLHVGDERSV</sequence>